<dbReference type="Pfam" id="PF00216">
    <property type="entry name" value="Bac_DNA_binding"/>
    <property type="match status" value="1"/>
</dbReference>
<keyword evidence="2" id="KW-1133">Transmembrane helix</keyword>
<feature type="compositionally biased region" description="Polar residues" evidence="1">
    <location>
        <begin position="421"/>
        <end position="434"/>
    </location>
</feature>
<dbReference type="PROSITE" id="PS51782">
    <property type="entry name" value="LYSM"/>
    <property type="match status" value="1"/>
</dbReference>
<dbReference type="CDD" id="cd00118">
    <property type="entry name" value="LysM"/>
    <property type="match status" value="1"/>
</dbReference>
<dbReference type="GO" id="GO:0003677">
    <property type="term" value="F:DNA binding"/>
    <property type="evidence" value="ECO:0007669"/>
    <property type="project" value="UniProtKB-KW"/>
</dbReference>
<organism evidence="4">
    <name type="scientific">gut metagenome</name>
    <dbReference type="NCBI Taxonomy" id="749906"/>
    <lineage>
        <taxon>unclassified sequences</taxon>
        <taxon>metagenomes</taxon>
        <taxon>organismal metagenomes</taxon>
    </lineage>
</organism>
<name>J9G483_9ZZZZ</name>
<dbReference type="AlphaFoldDB" id="J9G483"/>
<dbReference type="SUPFAM" id="SSF47729">
    <property type="entry name" value="IHF-like DNA-binding proteins"/>
    <property type="match status" value="1"/>
</dbReference>
<dbReference type="CDD" id="cd13832">
    <property type="entry name" value="IHF"/>
    <property type="match status" value="1"/>
</dbReference>
<evidence type="ECO:0000256" key="2">
    <source>
        <dbReference type="SAM" id="Phobius"/>
    </source>
</evidence>
<dbReference type="EMBL" id="AMCI01006425">
    <property type="protein sequence ID" value="EJW94354.1"/>
    <property type="molecule type" value="Genomic_DNA"/>
</dbReference>
<dbReference type="Gene3D" id="3.10.350.10">
    <property type="entry name" value="LysM domain"/>
    <property type="match status" value="1"/>
</dbReference>
<dbReference type="InterPro" id="IPR010992">
    <property type="entry name" value="IHF-like_DNA-bd_dom_sf"/>
</dbReference>
<reference evidence="4" key="1">
    <citation type="journal article" date="2012" name="PLoS ONE">
        <title>Gene sets for utilization of primary and secondary nutrition supplies in the distal gut of endangered iberian lynx.</title>
        <authorList>
            <person name="Alcaide M."/>
            <person name="Messina E."/>
            <person name="Richter M."/>
            <person name="Bargiela R."/>
            <person name="Peplies J."/>
            <person name="Huws S.A."/>
            <person name="Newbold C.J."/>
            <person name="Golyshin P.N."/>
            <person name="Simon M.A."/>
            <person name="Lopez G."/>
            <person name="Yakimov M.M."/>
            <person name="Ferrer M."/>
        </authorList>
    </citation>
    <scope>NUCLEOTIDE SEQUENCE</scope>
</reference>
<feature type="compositionally biased region" description="Polar residues" evidence="1">
    <location>
        <begin position="178"/>
        <end position="190"/>
    </location>
</feature>
<evidence type="ECO:0000256" key="1">
    <source>
        <dbReference type="SAM" id="MobiDB-lite"/>
    </source>
</evidence>
<feature type="compositionally biased region" description="Polar residues" evidence="1">
    <location>
        <begin position="235"/>
        <end position="277"/>
    </location>
</feature>
<dbReference type="SUPFAM" id="SSF54106">
    <property type="entry name" value="LysM domain"/>
    <property type="match status" value="1"/>
</dbReference>
<dbReference type="SMART" id="SM00411">
    <property type="entry name" value="BHL"/>
    <property type="match status" value="1"/>
</dbReference>
<dbReference type="InterPro" id="IPR018392">
    <property type="entry name" value="LysM"/>
</dbReference>
<dbReference type="SMART" id="SM00257">
    <property type="entry name" value="LysM"/>
    <property type="match status" value="1"/>
</dbReference>
<dbReference type="GO" id="GO:0005829">
    <property type="term" value="C:cytosol"/>
    <property type="evidence" value="ECO:0007669"/>
    <property type="project" value="TreeGrafter"/>
</dbReference>
<feature type="transmembrane region" description="Helical" evidence="2">
    <location>
        <begin position="326"/>
        <end position="349"/>
    </location>
</feature>
<feature type="region of interest" description="Disordered" evidence="1">
    <location>
        <begin position="127"/>
        <end position="284"/>
    </location>
</feature>
<keyword evidence="2" id="KW-0812">Transmembrane</keyword>
<evidence type="ECO:0000259" key="3">
    <source>
        <dbReference type="PROSITE" id="PS51782"/>
    </source>
</evidence>
<dbReference type="Gene3D" id="4.10.520.10">
    <property type="entry name" value="IHF-like DNA-binding proteins"/>
    <property type="match status" value="1"/>
</dbReference>
<accession>J9G483</accession>
<sequence>MKKKLLLQDISDYIAQQEGISKKDADTFVRAFFEVIEQGLLEENFVKIKGLGTFKLVTVSERESVNINTGERFQISSHTKVTFTPDSSMKELVNRPFAHFETVDLSDETSTTELDQIDQAMLESLEAKDAEGDTEEDIEDLSEETPTTDEATDEEETLEATEEDVPSCVAEVDEETAPTVSEPVTTIQHTTESEDDSADSPGNETPSVTIEVPISQEEEDVPSSEELKEKASTEGDASSTENPTNQQLPSSSEIQVETSQASPTSPKENELTDNPANGQKEEDLVVTNPKTIHSCTDAETMRTLDQGNPTLSYTYRETPAHRKHNIWKTIALVCLVGLLMGISYFAGYFKVLCPCSYPILENWLTPFLTEQPAPSTPNPTPLCPQNPVKKEATSTSQTETPSPSPSAVDQPAEKTEVKEATSPQAEQPVGQTPQEPEKQVETTASAPTAPPKAPDTSKKQEKEKPRTHVVRKGDNLSKIARRYYGSDKYVRAIMKRNKLSDADNIELGTTLYLP</sequence>
<dbReference type="InterPro" id="IPR000119">
    <property type="entry name" value="Hist_DNA-bd"/>
</dbReference>
<dbReference type="PANTHER" id="PTHR33175">
    <property type="entry name" value="DNA-BINDING PROTEIN HU"/>
    <property type="match status" value="1"/>
</dbReference>
<keyword evidence="4" id="KW-0238">DNA-binding</keyword>
<comment type="caution">
    <text evidence="4">The sequence shown here is derived from an EMBL/GenBank/DDBJ whole genome shotgun (WGS) entry which is preliminary data.</text>
</comment>
<dbReference type="InterPro" id="IPR036779">
    <property type="entry name" value="LysM_dom_sf"/>
</dbReference>
<evidence type="ECO:0000313" key="4">
    <source>
        <dbReference type="EMBL" id="EJW94354.1"/>
    </source>
</evidence>
<gene>
    <name evidence="4" type="ORF">EVA_17537</name>
</gene>
<feature type="region of interest" description="Disordered" evidence="1">
    <location>
        <begin position="371"/>
        <end position="475"/>
    </location>
</feature>
<feature type="compositionally biased region" description="Pro residues" evidence="1">
    <location>
        <begin position="374"/>
        <end position="384"/>
    </location>
</feature>
<protein>
    <submittedName>
        <fullName evidence="4">Histone-like bacterial DNA-binding protein</fullName>
    </submittedName>
</protein>
<feature type="compositionally biased region" description="Acidic residues" evidence="1">
    <location>
        <begin position="132"/>
        <end position="176"/>
    </location>
</feature>
<feature type="domain" description="LysM" evidence="3">
    <location>
        <begin position="466"/>
        <end position="513"/>
    </location>
</feature>
<keyword evidence="2" id="KW-0472">Membrane</keyword>
<dbReference type="GO" id="GO:0030527">
    <property type="term" value="F:structural constituent of chromatin"/>
    <property type="evidence" value="ECO:0007669"/>
    <property type="project" value="InterPro"/>
</dbReference>
<feature type="compositionally biased region" description="Basic and acidic residues" evidence="1">
    <location>
        <begin position="455"/>
        <end position="475"/>
    </location>
</feature>
<dbReference type="PANTHER" id="PTHR33175:SF2">
    <property type="entry name" value="INTEGRATION HOST FACTOR SUBUNIT ALPHA"/>
    <property type="match status" value="1"/>
</dbReference>
<proteinExistence type="predicted"/>
<dbReference type="Pfam" id="PF01476">
    <property type="entry name" value="LysM"/>
    <property type="match status" value="1"/>
</dbReference>